<sequence length="539" mass="61430">MLTPAILNSDYYKQSHCKQYSPHTEVVYSTWTPRKSRMKDVNKVVFFGLQYFIKDYLIDSFNQTFFKRPKEEAIAEFKRVMENTIGNADTEHWEALHDLGYLPLKICALPEGTLCPIRVPMFTIENTLPEFYWLTNFIETILSTEIWKPMTSATIALEYRKICEKWAEITCDNTDHIDFQCHDFSMRGMAGADAACSSSAGHLLSFKGTDTIPAVLWLEKYYNADCTEECIATSIPATEHSVAETNIIEIQQILEKANKTGVLSLMELGFPPIEVKEQLESGADVRMLSEVVYLNRLLDVYPSGIFSYVADTYNLWEVLTNILPMLKDRIMSRDGKVVIRPDSGDPCDIICGLNTSPKCPSSDDPYAYQENRGVIELLWDIFGGTINSKGCRVLDSHIGCIYGDAITLERAEEICRRLESKGFASSNIVFGVGSYTYNMNTRDTFGFALKTTYGRVNGKELLLYKDPITDDGTKKSQKGRVIVHEEDGVLLYEDELNEHTEKDHVFKPLDLLQPVFLDGKILKEYTLESIRKRVREEWT</sequence>
<evidence type="ECO:0000256" key="5">
    <source>
        <dbReference type="ARBA" id="ARBA00035007"/>
    </source>
</evidence>
<dbReference type="Pfam" id="PF18127">
    <property type="entry name" value="NAMPT_N"/>
    <property type="match status" value="1"/>
</dbReference>
<dbReference type="PANTHER" id="PTHR43816:SF1">
    <property type="entry name" value="NICOTINAMIDE PHOSPHORIBOSYLTRANSFERASE"/>
    <property type="match status" value="1"/>
</dbReference>
<dbReference type="InterPro" id="IPR013785">
    <property type="entry name" value="Aldolase_TIM"/>
</dbReference>
<evidence type="ECO:0000256" key="4">
    <source>
        <dbReference type="ARBA" id="ARBA00022679"/>
    </source>
</evidence>
<dbReference type="EC" id="2.4.2.12" evidence="6"/>
<dbReference type="Pfam" id="PF04095">
    <property type="entry name" value="NAPRTase"/>
    <property type="match status" value="1"/>
</dbReference>
<evidence type="ECO:0000256" key="8">
    <source>
        <dbReference type="ARBA" id="ARBA00047835"/>
    </source>
</evidence>
<dbReference type="CDD" id="cd01569">
    <property type="entry name" value="PBEF_like"/>
    <property type="match status" value="1"/>
</dbReference>
<organism evidence="11">
    <name type="scientific">Siphoviridae sp. ctYh54</name>
    <dbReference type="NCBI Taxonomy" id="2826379"/>
    <lineage>
        <taxon>Viruses</taxon>
        <taxon>Duplodnaviria</taxon>
        <taxon>Heunggongvirae</taxon>
        <taxon>Uroviricota</taxon>
        <taxon>Caudoviricetes</taxon>
    </lineage>
</organism>
<dbReference type="GO" id="GO:0009435">
    <property type="term" value="P:NAD+ biosynthetic process"/>
    <property type="evidence" value="ECO:0007669"/>
    <property type="project" value="InterPro"/>
</dbReference>
<evidence type="ECO:0000256" key="6">
    <source>
        <dbReference type="ARBA" id="ARBA00035024"/>
    </source>
</evidence>
<protein>
    <recommendedName>
        <fullName evidence="7">Nicotinamide phosphoribosyltransferase</fullName>
        <ecNumber evidence="6">2.4.2.12</ecNumber>
    </recommendedName>
</protein>
<keyword evidence="2" id="KW-0662">Pyridine nucleotide biosynthesis</keyword>
<evidence type="ECO:0000313" key="11">
    <source>
        <dbReference type="EMBL" id="DAD80412.1"/>
    </source>
</evidence>
<comment type="similarity">
    <text evidence="1">Belongs to the NAPRTase family.</text>
</comment>
<dbReference type="GO" id="GO:0047280">
    <property type="term" value="F:nicotinamide phosphoribosyltransferase activity"/>
    <property type="evidence" value="ECO:0007669"/>
    <property type="project" value="UniProtKB-EC"/>
</dbReference>
<evidence type="ECO:0000259" key="10">
    <source>
        <dbReference type="Pfam" id="PF18127"/>
    </source>
</evidence>
<keyword evidence="3 11" id="KW-0328">Glycosyltransferase</keyword>
<dbReference type="NCBIfam" id="NF006629">
    <property type="entry name" value="PRK09198.1"/>
    <property type="match status" value="1"/>
</dbReference>
<accession>A0A8S5MDV6</accession>
<dbReference type="InterPro" id="IPR016471">
    <property type="entry name" value="Nicotinamide_PRibTrfase"/>
</dbReference>
<dbReference type="InterPro" id="IPR036068">
    <property type="entry name" value="Nicotinate_pribotase-like_C"/>
</dbReference>
<keyword evidence="4" id="KW-0808">Transferase</keyword>
<dbReference type="SUPFAM" id="SSF51690">
    <property type="entry name" value="Nicotinate/Quinolinate PRTase C-terminal domain-like"/>
    <property type="match status" value="1"/>
</dbReference>
<dbReference type="InterPro" id="IPR041525">
    <property type="entry name" value="N/Namide_PRibTrfase"/>
</dbReference>
<comment type="pathway">
    <text evidence="5">Cofactor biosynthesis; NAD(+) biosynthesis; nicotinamide D-ribonucleotide from 5-phospho-alpha-D-ribose 1-diphosphate and nicotinamide: step 1/1.</text>
</comment>
<evidence type="ECO:0000256" key="1">
    <source>
        <dbReference type="ARBA" id="ARBA00010897"/>
    </source>
</evidence>
<proteinExistence type="inferred from homology"/>
<evidence type="ECO:0000256" key="7">
    <source>
        <dbReference type="ARBA" id="ARBA00035036"/>
    </source>
</evidence>
<reference evidence="11" key="1">
    <citation type="journal article" date="2021" name="Proc. Natl. Acad. Sci. U.S.A.">
        <title>A Catalog of Tens of Thousands of Viruses from Human Metagenomes Reveals Hidden Associations with Chronic Diseases.</title>
        <authorList>
            <person name="Tisza M.J."/>
            <person name="Buck C.B."/>
        </authorList>
    </citation>
    <scope>NUCLEOTIDE SEQUENCE</scope>
    <source>
        <strain evidence="11">CtYh54</strain>
    </source>
</reference>
<dbReference type="Gene3D" id="3.20.20.70">
    <property type="entry name" value="Aldolase class I"/>
    <property type="match status" value="1"/>
</dbReference>
<evidence type="ECO:0000259" key="9">
    <source>
        <dbReference type="Pfam" id="PF04095"/>
    </source>
</evidence>
<dbReference type="EMBL" id="BK014884">
    <property type="protein sequence ID" value="DAD80412.1"/>
    <property type="molecule type" value="Genomic_DNA"/>
</dbReference>
<name>A0A8S5MDV6_9CAUD</name>
<feature type="domain" description="Nicotinamide phosphoribosyltransferase N-terminal" evidence="10">
    <location>
        <begin position="6"/>
        <end position="70"/>
    </location>
</feature>
<feature type="domain" description="Nicotinate/nicotinamide phosphoribosyltransferase" evidence="9">
    <location>
        <begin position="179"/>
        <end position="488"/>
    </location>
</feature>
<dbReference type="PANTHER" id="PTHR43816">
    <property type="entry name" value="NICOTINAMIDE PHOSPHORIBOSYLTRANSFERASE"/>
    <property type="match status" value="1"/>
</dbReference>
<evidence type="ECO:0000256" key="3">
    <source>
        <dbReference type="ARBA" id="ARBA00022676"/>
    </source>
</evidence>
<comment type="catalytic activity">
    <reaction evidence="8">
        <text>beta-nicotinamide D-ribonucleotide + diphosphate = 5-phospho-alpha-D-ribose 1-diphosphate + nicotinamide + H(+)</text>
        <dbReference type="Rhea" id="RHEA:16149"/>
        <dbReference type="ChEBI" id="CHEBI:14649"/>
        <dbReference type="ChEBI" id="CHEBI:15378"/>
        <dbReference type="ChEBI" id="CHEBI:17154"/>
        <dbReference type="ChEBI" id="CHEBI:33019"/>
        <dbReference type="ChEBI" id="CHEBI:58017"/>
        <dbReference type="EC" id="2.4.2.12"/>
    </reaction>
    <physiologicalReaction direction="right-to-left" evidence="8">
        <dbReference type="Rhea" id="RHEA:16151"/>
    </physiologicalReaction>
</comment>
<evidence type="ECO:0000256" key="2">
    <source>
        <dbReference type="ARBA" id="ARBA00022642"/>
    </source>
</evidence>
<dbReference type="InterPro" id="IPR041529">
    <property type="entry name" value="DUF5598"/>
</dbReference>